<dbReference type="AlphaFoldDB" id="A0A811L526"/>
<dbReference type="CDD" id="cd14978">
    <property type="entry name" value="7tmA_FMRFamide_R-like"/>
    <property type="match status" value="1"/>
</dbReference>
<dbReference type="Proteomes" id="UP000783686">
    <property type="component" value="Unassembled WGS sequence"/>
</dbReference>
<evidence type="ECO:0000256" key="6">
    <source>
        <dbReference type="SAM" id="Phobius"/>
    </source>
</evidence>
<evidence type="ECO:0000256" key="4">
    <source>
        <dbReference type="ARBA" id="ARBA00023136"/>
    </source>
</evidence>
<dbReference type="PROSITE" id="PS50262">
    <property type="entry name" value="G_PROTEIN_RECEP_F1_2"/>
    <property type="match status" value="1"/>
</dbReference>
<keyword evidence="4 6" id="KW-0472">Membrane</keyword>
<comment type="caution">
    <text evidence="8">The sequence shown here is derived from an EMBL/GenBank/DDBJ whole genome shotgun (WGS) entry which is preliminary data.</text>
</comment>
<evidence type="ECO:0000256" key="3">
    <source>
        <dbReference type="ARBA" id="ARBA00022989"/>
    </source>
</evidence>
<organism evidence="8 9">
    <name type="scientific">Bursaphelenchus okinawaensis</name>
    <dbReference type="NCBI Taxonomy" id="465554"/>
    <lineage>
        <taxon>Eukaryota</taxon>
        <taxon>Metazoa</taxon>
        <taxon>Ecdysozoa</taxon>
        <taxon>Nematoda</taxon>
        <taxon>Chromadorea</taxon>
        <taxon>Rhabditida</taxon>
        <taxon>Tylenchina</taxon>
        <taxon>Tylenchomorpha</taxon>
        <taxon>Aphelenchoidea</taxon>
        <taxon>Aphelenchoididae</taxon>
        <taxon>Bursaphelenchus</taxon>
    </lineage>
</organism>
<protein>
    <recommendedName>
        <fullName evidence="7">G-protein coupled receptors family 1 profile domain-containing protein</fullName>
    </recommendedName>
</protein>
<dbReference type="OrthoDB" id="10011262at2759"/>
<dbReference type="InterPro" id="IPR017452">
    <property type="entry name" value="GPCR_Rhodpsn_7TM"/>
</dbReference>
<keyword evidence="2 6" id="KW-0812">Transmembrane</keyword>
<feature type="transmembrane region" description="Helical" evidence="6">
    <location>
        <begin position="61"/>
        <end position="86"/>
    </location>
</feature>
<feature type="transmembrane region" description="Helical" evidence="6">
    <location>
        <begin position="106"/>
        <end position="126"/>
    </location>
</feature>
<dbReference type="EMBL" id="CAJFCW020000005">
    <property type="protein sequence ID" value="CAG9116811.1"/>
    <property type="molecule type" value="Genomic_DNA"/>
</dbReference>
<dbReference type="GO" id="GO:0016020">
    <property type="term" value="C:membrane"/>
    <property type="evidence" value="ECO:0007669"/>
    <property type="project" value="UniProtKB-SubCell"/>
</dbReference>
<dbReference type="PRINTS" id="PR00237">
    <property type="entry name" value="GPCRRHODOPSN"/>
</dbReference>
<reference evidence="8" key="1">
    <citation type="submission" date="2020-09" db="EMBL/GenBank/DDBJ databases">
        <authorList>
            <person name="Kikuchi T."/>
        </authorList>
    </citation>
    <scope>NUCLEOTIDE SEQUENCE</scope>
    <source>
        <strain evidence="8">SH1</strain>
    </source>
</reference>
<feature type="transmembrane region" description="Helical" evidence="6">
    <location>
        <begin position="288"/>
        <end position="310"/>
    </location>
</feature>
<proteinExistence type="predicted"/>
<evidence type="ECO:0000313" key="8">
    <source>
        <dbReference type="EMBL" id="CAD5222787.1"/>
    </source>
</evidence>
<dbReference type="InterPro" id="IPR052954">
    <property type="entry name" value="GPCR-Ligand_Int"/>
</dbReference>
<evidence type="ECO:0000256" key="1">
    <source>
        <dbReference type="ARBA" id="ARBA00004370"/>
    </source>
</evidence>
<dbReference type="SUPFAM" id="SSF81321">
    <property type="entry name" value="Family A G protein-coupled receptor-like"/>
    <property type="match status" value="1"/>
</dbReference>
<keyword evidence="9" id="KW-1185">Reference proteome</keyword>
<dbReference type="GO" id="GO:0004930">
    <property type="term" value="F:G protein-coupled receptor activity"/>
    <property type="evidence" value="ECO:0007669"/>
    <property type="project" value="InterPro"/>
</dbReference>
<dbReference type="Pfam" id="PF00001">
    <property type="entry name" value="7tm_1"/>
    <property type="match status" value="1"/>
</dbReference>
<dbReference type="InterPro" id="IPR000276">
    <property type="entry name" value="GPCR_Rhodpsn"/>
</dbReference>
<evidence type="ECO:0000256" key="5">
    <source>
        <dbReference type="SAM" id="MobiDB-lite"/>
    </source>
</evidence>
<sequence>MNFTAKLLPGCRHTTDLTFTPIQVTFRVFVLPCTCLFGIFANLCNVYVFTNKKMRSHLVNYFLLCLAITDAIVLFTSFFVFCFPVIAEYTENEDLVGFAPTALSIFYPLAHTAHTYSVYLTTLVSVHRYLGVCHPFLVRRLSNKSVVLKIIFASFVGSVAFNIPRWMELIAIPCLSEVWKRPSVMIAPTNFMLGRTYTIVYRNVLYTLIMFAVPFTVLTWVNCRIVAALKLSKIIRKKMTQTLTDEPSRSLSFTMRPLQTPTQENSSRASTKSNKDIRKERKETSITIMLVAMVTGFIYFNMLAFINNLFELFGIDAVMTDYYTMMVEGSTFLVCINGASTIVIYILFSSKYRLILYKAIMESCNLHIIKGLCCKSQDDYRNGASLIRPRNKCYQPRFFDNNNNNNKMSLR</sequence>
<feature type="transmembrane region" description="Helical" evidence="6">
    <location>
        <begin position="330"/>
        <end position="348"/>
    </location>
</feature>
<dbReference type="Gene3D" id="1.20.1070.10">
    <property type="entry name" value="Rhodopsin 7-helix transmembrane proteins"/>
    <property type="match status" value="1"/>
</dbReference>
<dbReference type="Proteomes" id="UP000614601">
    <property type="component" value="Unassembled WGS sequence"/>
</dbReference>
<feature type="region of interest" description="Disordered" evidence="5">
    <location>
        <begin position="258"/>
        <end position="278"/>
    </location>
</feature>
<dbReference type="PANTHER" id="PTHR46641">
    <property type="entry name" value="FMRFAMIDE RECEPTOR-RELATED"/>
    <property type="match status" value="1"/>
</dbReference>
<evidence type="ECO:0000259" key="7">
    <source>
        <dbReference type="PROSITE" id="PS50262"/>
    </source>
</evidence>
<feature type="transmembrane region" description="Helical" evidence="6">
    <location>
        <begin position="29"/>
        <end position="49"/>
    </location>
</feature>
<evidence type="ECO:0000256" key="2">
    <source>
        <dbReference type="ARBA" id="ARBA00022692"/>
    </source>
</evidence>
<gene>
    <name evidence="8" type="ORF">BOKJ2_LOCUS9818</name>
</gene>
<feature type="transmembrane region" description="Helical" evidence="6">
    <location>
        <begin position="204"/>
        <end position="229"/>
    </location>
</feature>
<feature type="domain" description="G-protein coupled receptors family 1 profile" evidence="7">
    <location>
        <begin position="41"/>
        <end position="345"/>
    </location>
</feature>
<feature type="transmembrane region" description="Helical" evidence="6">
    <location>
        <begin position="146"/>
        <end position="163"/>
    </location>
</feature>
<name>A0A811L526_9BILA</name>
<dbReference type="PANTHER" id="PTHR46641:SF2">
    <property type="entry name" value="FMRFAMIDE RECEPTOR"/>
    <property type="match status" value="1"/>
</dbReference>
<evidence type="ECO:0000313" key="9">
    <source>
        <dbReference type="Proteomes" id="UP000614601"/>
    </source>
</evidence>
<feature type="compositionally biased region" description="Polar residues" evidence="5">
    <location>
        <begin position="258"/>
        <end position="272"/>
    </location>
</feature>
<keyword evidence="3 6" id="KW-1133">Transmembrane helix</keyword>
<accession>A0A811L526</accession>
<comment type="subcellular location">
    <subcellularLocation>
        <location evidence="1">Membrane</location>
    </subcellularLocation>
</comment>
<dbReference type="EMBL" id="CAJFDH010000005">
    <property type="protein sequence ID" value="CAD5222787.1"/>
    <property type="molecule type" value="Genomic_DNA"/>
</dbReference>